<dbReference type="EMBL" id="JAAXPR010000002">
    <property type="protein sequence ID" value="NKZ19631.1"/>
    <property type="molecule type" value="Genomic_DNA"/>
</dbReference>
<dbReference type="Pfam" id="PF05342">
    <property type="entry name" value="Peptidase_M26_N"/>
    <property type="match status" value="1"/>
</dbReference>
<sequence>MNWRQKQLRFAIRKLKVAVASTVVGLAGLGVMAPVVAAQESAQIAVSQPVNYRYVLEAELTAEEKERIVSQLPEHDLGDYETYYMVYRPVTQLPQTGQETDFALGTLGAGLLVLGLVALKGKKKRIVVSMTLLSLGGAVSVSALPRESHLSVYDQSYALRLGDELPETVIDIPNHEFVGYLLPEKEQESNSLPQDSAKDDREKVEDQQAVNPIDAPVEVVTTNESPVSIVEESTPAITAVVQELAFETIYQEDPTLELGQEVVLRAGQLGQQRLQYRGDTLLSQEILVEPVAQIVARGTKSEPVEESPLPESPKPVTSVVTEAVAFETEMLMDETLPLGEEVILQEGAPGLRENTYMDGQLVGSRLLQAPVNRLIKKGSLVQTEPAVPETPDELAKPIESRTTEEVPYEIEVIADETLPLGEEVIVQEGLPGVRELVTLDGQLISSQIVQEPVVKIVKRGTKPTEVPAQTTQDEIPFETRYQEDETLPEGQVRELQAGVPGLVEKTVRDGELISQITIREAVPRIVARGTKKAVVPVAGQEVEVERVIIASPEVTEDDASLWVGETDTLQGVDGEKEITKIYETLDGVRQPNPTVSEVVTKEPISTVVKVGTKPLEGEVTKTRVEAIAFDTKTVEELDQYTDYRQETGGQAGEKTITEVFKTIKGQETDELLYSNETVTRPAVDKVVTLGIKPIEGTTTRQITEPIPFKETVQYDPTRLSSTPDRVIQEGQEGLRTITQTYQTVKGEIDGEAVSESSEITKEAKDRIIERGSKNLTEADQQTPVAVKQTVLVNADVDPKASLLPGLSNVASYTWKEGEKPSTAQIAQNIPGTVLVTYTDASMDEVPVRVDIIQEEKTKPTLVLSQLIEHDEEKKITLNYDLKDPSQAYISAMVDIYNGDQLVKSQSLASFDDFDVAGLDWHIPYTLKTTMTYNVGNGDQTQVLEDVPFELDYKKVEIKHVDRVELYEKQADGSYRKLDRLTAKPTDHAKYYAKVMNSQQRDIYLSVKSSEEANVDGNTVYKLTATAPQLIEYSGEGTDNQEDYHFYVPKFVPSANGKYTTFDDLVTAMRANPAGTFELAEDLEASDFALPAGATSYIPEVFSGKLLGANHSISGLKAPLFNKLNGAFTVSDLDLKNVAINQPNVTEVGALAKQADARPSKGRVTNVAVQGNITGERLVGGLVYLAWNTAFENISFEGNITTTTNWQVNISGGLVGYLRGESTIDKAKVEANISVNATQNPGSFHIGAISGAAEVTPALAEGNIRNVVAQGKIQNVGSATANVAGLVGSTTANTRIRNAVSSVQVTNGKELLAKSGSPLALDETVVQIAGTSSTQSEGVPTKTRAEAQTQIDAMGITVSTADTDRKDLNQYDVDYSKVVGYQVNNQLKYTNTEKLLPFYNKEFIVKEANRLPEDHALATKTVVSVVPMADKRFVSDYASEKSAINKIMVYFADGSKAEYAVTYLENFKDTGIAEYQLDGLDMLYTPEQILTHYPHLVSQILPTLKSVEYHSSELLTALGRTGNATEMMDKLYLKESFEAIKENLPSVLNAVLSTSNVIATDRTDLADYIVTNKEALLMGLAYVNRWFNIDFGQVNAKELILYHQDIFGKATSTLDWLISIGKDYDQLRMINHLATYKTSTEAHTGQENLFDYLSFYRKLFTTMDENTWFKTASKAYIVEGQSLVRPDVDVRAYHKLLNDTQARHYILPLLSAREGIFYISNMSTINFGMYDRYVDMTLKETNPSQYAEEVAKIKAKVDQANSRFRDHFDFWYRMSLDTVKERNIKAVPNWDGYQINREGLNKDKWLNMTGDLTNAAIQDFFGPLEGSQGSHYANKGAGAMAVGSYTQFMYSKMLDDASIYTHEMVHNSDGLIYFGGYGRRFGQRAELFAQGLLQAPYHPNTENFGINSVFDYRETAAETAENRYQALTPERFQTSTDLQTYFRGAFDVLYTLDKLEADAILSRPKEEQRRFFNKIENYYVTDTVLQVDTHAGNRIRKFTDEEWAKMNLTTVEDLVDHDVISHRQFSLNADNQRDYNRNGYYDIPMFSPIYSALDNPNGAPGDIMFRRMAFELLAEKGYQDGLLPYISDQYSSLAKERGSLGTETWPSPHTVGRVTDTLVLEQVFKGEYQDWKAFKKAMFQRRAEQLANLKPITINYKGRMVVISSSEQWKTLMQEAVNEDLQRFLGTDEAVKSAQNNNSYARDSRVKELKAKIFNAYLRQTDDFRTSIYNN</sequence>
<feature type="domain" description="G5" evidence="19">
    <location>
        <begin position="461"/>
        <end position="541"/>
    </location>
</feature>
<keyword evidence="11" id="KW-0862">Zinc</keyword>
<dbReference type="GO" id="GO:0008270">
    <property type="term" value="F:zinc ion binding"/>
    <property type="evidence" value="ECO:0007669"/>
    <property type="project" value="InterPro"/>
</dbReference>
<protein>
    <submittedName>
        <fullName evidence="20">LPXTG cell wall anchor domain-containing protein</fullName>
    </submittedName>
</protein>
<evidence type="ECO:0000256" key="12">
    <source>
        <dbReference type="ARBA" id="ARBA00022989"/>
    </source>
</evidence>
<evidence type="ECO:0000256" key="6">
    <source>
        <dbReference type="ARBA" id="ARBA00022670"/>
    </source>
</evidence>
<evidence type="ECO:0000256" key="7">
    <source>
        <dbReference type="ARBA" id="ARBA00022692"/>
    </source>
</evidence>
<keyword evidence="10" id="KW-0378">Hydrolase</keyword>
<evidence type="ECO:0000256" key="3">
    <source>
        <dbReference type="ARBA" id="ARBA00005425"/>
    </source>
</evidence>
<dbReference type="Proteomes" id="UP000522720">
    <property type="component" value="Unassembled WGS sequence"/>
</dbReference>
<keyword evidence="21" id="KW-1185">Reference proteome</keyword>
<evidence type="ECO:0000256" key="10">
    <source>
        <dbReference type="ARBA" id="ARBA00022801"/>
    </source>
</evidence>
<dbReference type="Gene3D" id="2.160.20.110">
    <property type="match status" value="1"/>
</dbReference>
<keyword evidence="13" id="KW-0482">Metalloprotease</keyword>
<keyword evidence="8" id="KW-0479">Metal-binding</keyword>
<dbReference type="InterPro" id="IPR008006">
    <property type="entry name" value="Peptidase_M26_N_dom"/>
</dbReference>
<keyword evidence="15 17" id="KW-0472">Membrane</keyword>
<dbReference type="Pfam" id="PF07580">
    <property type="entry name" value="Peptidase_M26_C"/>
    <property type="match status" value="1"/>
</dbReference>
<dbReference type="InterPro" id="IPR011505">
    <property type="entry name" value="Peptidase_M26_C_dom"/>
</dbReference>
<evidence type="ECO:0000256" key="8">
    <source>
        <dbReference type="ARBA" id="ARBA00022723"/>
    </source>
</evidence>
<feature type="domain" description="G5" evidence="19">
    <location>
        <begin position="691"/>
        <end position="774"/>
    </location>
</feature>
<dbReference type="RefSeq" id="WP_168548384.1">
    <property type="nucleotide sequence ID" value="NZ_JAAXPR010000002.1"/>
</dbReference>
<comment type="subcellular location">
    <subcellularLocation>
        <location evidence="2">Membrane</location>
        <topology evidence="2">Multi-pass membrane protein</topology>
    </subcellularLocation>
</comment>
<dbReference type="GO" id="GO:0004222">
    <property type="term" value="F:metalloendopeptidase activity"/>
    <property type="evidence" value="ECO:0007669"/>
    <property type="project" value="InterPro"/>
</dbReference>
<evidence type="ECO:0000256" key="9">
    <source>
        <dbReference type="ARBA" id="ARBA00022729"/>
    </source>
</evidence>
<accession>A0A7X6MYC3</accession>
<reference evidence="20 21" key="1">
    <citation type="submission" date="2020-04" db="EMBL/GenBank/DDBJ databases">
        <title>MicrobeNet Type strains.</title>
        <authorList>
            <person name="Nicholson A.C."/>
        </authorList>
    </citation>
    <scope>NUCLEOTIDE SEQUENCE [LARGE SCALE GENOMIC DNA]</scope>
    <source>
        <strain evidence="20 21">CCUG 69612</strain>
    </source>
</reference>
<keyword evidence="6" id="KW-0645">Protease</keyword>
<comment type="similarity">
    <text evidence="3">Belongs to the peptidase M26 family.</text>
</comment>
<keyword evidence="14" id="KW-0572">Peptidoglycan-anchor</keyword>
<evidence type="ECO:0000256" key="4">
    <source>
        <dbReference type="ARBA" id="ARBA00022512"/>
    </source>
</evidence>
<evidence type="ECO:0000256" key="13">
    <source>
        <dbReference type="ARBA" id="ARBA00023049"/>
    </source>
</evidence>
<dbReference type="Pfam" id="PF08428">
    <property type="entry name" value="Rib"/>
    <property type="match status" value="1"/>
</dbReference>
<dbReference type="Pfam" id="PF07501">
    <property type="entry name" value="G5"/>
    <property type="match status" value="6"/>
</dbReference>
<feature type="domain" description="G5" evidence="19">
    <location>
        <begin position="230"/>
        <end position="310"/>
    </location>
</feature>
<feature type="domain" description="G5" evidence="19">
    <location>
        <begin position="310"/>
        <end position="390"/>
    </location>
</feature>
<organism evidence="20 21">
    <name type="scientific">Streptococcus ovuberis</name>
    <dbReference type="NCBI Taxonomy" id="1936207"/>
    <lineage>
        <taxon>Bacteria</taxon>
        <taxon>Bacillati</taxon>
        <taxon>Bacillota</taxon>
        <taxon>Bacilli</taxon>
        <taxon>Lactobacillales</taxon>
        <taxon>Streptococcaceae</taxon>
        <taxon>Streptococcus</taxon>
    </lineage>
</organism>
<keyword evidence="7 17" id="KW-0812">Transmembrane</keyword>
<evidence type="ECO:0000256" key="11">
    <source>
        <dbReference type="ARBA" id="ARBA00022833"/>
    </source>
</evidence>
<feature type="compositionally biased region" description="Basic and acidic residues" evidence="16">
    <location>
        <begin position="196"/>
        <end position="206"/>
    </location>
</feature>
<evidence type="ECO:0000256" key="5">
    <source>
        <dbReference type="ARBA" id="ARBA00022525"/>
    </source>
</evidence>
<evidence type="ECO:0000256" key="17">
    <source>
        <dbReference type="SAM" id="Phobius"/>
    </source>
</evidence>
<dbReference type="Gene3D" id="2.20.230.10">
    <property type="entry name" value="Resuscitation-promoting factor rpfb"/>
    <property type="match status" value="7"/>
</dbReference>
<dbReference type="GO" id="GO:0005576">
    <property type="term" value="C:extracellular region"/>
    <property type="evidence" value="ECO:0007669"/>
    <property type="project" value="InterPro"/>
</dbReference>
<dbReference type="NCBIfam" id="TIGR01167">
    <property type="entry name" value="LPXTG_anchor"/>
    <property type="match status" value="1"/>
</dbReference>
<feature type="transmembrane region" description="Helical" evidence="17">
    <location>
        <begin position="102"/>
        <end position="119"/>
    </location>
</feature>
<dbReference type="Pfam" id="PF00746">
    <property type="entry name" value="Gram_pos_anchor"/>
    <property type="match status" value="1"/>
</dbReference>
<proteinExistence type="inferred from homology"/>
<dbReference type="InterPro" id="IPR019931">
    <property type="entry name" value="LPXTG_anchor"/>
</dbReference>
<comment type="caution">
    <text evidence="20">The sequence shown here is derived from an EMBL/GenBank/DDBJ whole genome shotgun (WGS) entry which is preliminary data.</text>
</comment>
<evidence type="ECO:0000256" key="18">
    <source>
        <dbReference type="SAM" id="SignalP"/>
    </source>
</evidence>
<evidence type="ECO:0000256" key="1">
    <source>
        <dbReference type="ARBA" id="ARBA00001947"/>
    </source>
</evidence>
<feature type="chain" id="PRO_5030601953" evidence="18">
    <location>
        <begin position="38"/>
        <end position="2230"/>
    </location>
</feature>
<keyword evidence="5" id="KW-0964">Secreted</keyword>
<dbReference type="SMART" id="SM01208">
    <property type="entry name" value="G5"/>
    <property type="match status" value="7"/>
</dbReference>
<evidence type="ECO:0000313" key="20">
    <source>
        <dbReference type="EMBL" id="NKZ19631.1"/>
    </source>
</evidence>
<evidence type="ECO:0000256" key="2">
    <source>
        <dbReference type="ARBA" id="ARBA00004141"/>
    </source>
</evidence>
<evidence type="ECO:0000256" key="14">
    <source>
        <dbReference type="ARBA" id="ARBA00023088"/>
    </source>
</evidence>
<keyword evidence="12 17" id="KW-1133">Transmembrane helix</keyword>
<feature type="region of interest" description="Disordered" evidence="16">
    <location>
        <begin position="184"/>
        <end position="207"/>
    </location>
</feature>
<evidence type="ECO:0000313" key="21">
    <source>
        <dbReference type="Proteomes" id="UP000522720"/>
    </source>
</evidence>
<evidence type="ECO:0000256" key="16">
    <source>
        <dbReference type="SAM" id="MobiDB-lite"/>
    </source>
</evidence>
<dbReference type="InterPro" id="IPR011098">
    <property type="entry name" value="G5_dom"/>
</dbReference>
<dbReference type="InterPro" id="IPR059115">
    <property type="entry name" value="Rib"/>
</dbReference>
<evidence type="ECO:0000256" key="15">
    <source>
        <dbReference type="ARBA" id="ARBA00023136"/>
    </source>
</evidence>
<keyword evidence="9 18" id="KW-0732">Signal</keyword>
<dbReference type="PROSITE" id="PS51109">
    <property type="entry name" value="G5"/>
    <property type="match status" value="6"/>
</dbReference>
<comment type="cofactor">
    <cofactor evidence="1">
        <name>Zn(2+)</name>
        <dbReference type="ChEBI" id="CHEBI:29105"/>
    </cofactor>
</comment>
<name>A0A7X6MYC3_9STRE</name>
<feature type="domain" description="G5" evidence="19">
    <location>
        <begin position="612"/>
        <end position="693"/>
    </location>
</feature>
<evidence type="ECO:0000259" key="19">
    <source>
        <dbReference type="PROSITE" id="PS51109"/>
    </source>
</evidence>
<dbReference type="GO" id="GO:0006508">
    <property type="term" value="P:proteolysis"/>
    <property type="evidence" value="ECO:0007669"/>
    <property type="project" value="UniProtKB-KW"/>
</dbReference>
<dbReference type="GO" id="GO:0016020">
    <property type="term" value="C:membrane"/>
    <property type="evidence" value="ECO:0007669"/>
    <property type="project" value="UniProtKB-SubCell"/>
</dbReference>
<gene>
    <name evidence="20" type="ORF">HF992_01970</name>
</gene>
<feature type="domain" description="G5" evidence="19">
    <location>
        <begin position="534"/>
        <end position="614"/>
    </location>
</feature>
<feature type="signal peptide" evidence="18">
    <location>
        <begin position="1"/>
        <end position="37"/>
    </location>
</feature>
<feature type="transmembrane region" description="Helical" evidence="17">
    <location>
        <begin position="126"/>
        <end position="144"/>
    </location>
</feature>
<keyword evidence="4" id="KW-0134">Cell wall</keyword>